<feature type="compositionally biased region" description="Gly residues" evidence="5">
    <location>
        <begin position="1308"/>
        <end position="1319"/>
    </location>
</feature>
<dbReference type="SUPFAM" id="SSF47336">
    <property type="entry name" value="ACP-like"/>
    <property type="match status" value="1"/>
</dbReference>
<dbReference type="SUPFAM" id="SSF51735">
    <property type="entry name" value="NAD(P)-binding Rossmann-fold domains"/>
    <property type="match status" value="2"/>
</dbReference>
<evidence type="ECO:0000259" key="7">
    <source>
        <dbReference type="PROSITE" id="PS52004"/>
    </source>
</evidence>
<dbReference type="Pfam" id="PF00975">
    <property type="entry name" value="Thioesterase"/>
    <property type="match status" value="1"/>
</dbReference>
<dbReference type="Pfam" id="PF00698">
    <property type="entry name" value="Acyl_transf_1"/>
    <property type="match status" value="1"/>
</dbReference>
<dbReference type="InterPro" id="IPR052568">
    <property type="entry name" value="PKS-FAS_Synthase"/>
</dbReference>
<dbReference type="PROSITE" id="PS52019">
    <property type="entry name" value="PKS_MFAS_DH"/>
    <property type="match status" value="1"/>
</dbReference>
<dbReference type="InterPro" id="IPR029058">
    <property type="entry name" value="AB_hydrolase_fold"/>
</dbReference>
<evidence type="ECO:0000256" key="1">
    <source>
        <dbReference type="ARBA" id="ARBA00022450"/>
    </source>
</evidence>
<dbReference type="Pfam" id="PF00550">
    <property type="entry name" value="PP-binding"/>
    <property type="match status" value="1"/>
</dbReference>
<evidence type="ECO:0000256" key="4">
    <source>
        <dbReference type="PROSITE-ProRule" id="PRU01363"/>
    </source>
</evidence>
<comment type="caution">
    <text evidence="9">The sequence shown here is derived from an EMBL/GenBank/DDBJ whole genome shotgun (WGS) entry which is preliminary data.</text>
</comment>
<evidence type="ECO:0000259" key="8">
    <source>
        <dbReference type="PROSITE" id="PS52019"/>
    </source>
</evidence>
<dbReference type="InterPro" id="IPR042104">
    <property type="entry name" value="PKS_dehydratase_sf"/>
</dbReference>
<dbReference type="SUPFAM" id="SSF53901">
    <property type="entry name" value="Thiolase-like"/>
    <property type="match status" value="1"/>
</dbReference>
<protein>
    <submittedName>
        <fullName evidence="9">Acyl transferase domain-containing protein/thioesterase domain-containing protein/NADP-dependent 3-hydroxy acid dehydrogenase YdfG/acyl carrier protein</fullName>
    </submittedName>
</protein>
<dbReference type="SMART" id="SM00825">
    <property type="entry name" value="PKS_KS"/>
    <property type="match status" value="1"/>
</dbReference>
<feature type="domain" description="Carrier" evidence="6">
    <location>
        <begin position="1550"/>
        <end position="1630"/>
    </location>
</feature>
<name>A0A7W7D2H8_9ACTN</name>
<feature type="region of interest" description="Disordered" evidence="5">
    <location>
        <begin position="1258"/>
        <end position="1329"/>
    </location>
</feature>
<dbReference type="InterPro" id="IPR014030">
    <property type="entry name" value="Ketoacyl_synth_N"/>
</dbReference>
<dbReference type="InterPro" id="IPR049900">
    <property type="entry name" value="PKS_mFAS_DH"/>
</dbReference>
<dbReference type="InterPro" id="IPR020841">
    <property type="entry name" value="PKS_Beta-ketoAc_synthase_dom"/>
</dbReference>
<keyword evidence="10" id="KW-1185">Reference proteome</keyword>
<dbReference type="InterPro" id="IPR016036">
    <property type="entry name" value="Malonyl_transacylase_ACP-bd"/>
</dbReference>
<keyword evidence="3 9" id="KW-0808">Transferase</keyword>
<proteinExistence type="predicted"/>
<feature type="domain" description="Ketosynthase family 3 (KS3)" evidence="7">
    <location>
        <begin position="322"/>
        <end position="779"/>
    </location>
</feature>
<dbReference type="EMBL" id="JACHND010000001">
    <property type="protein sequence ID" value="MBB4699104.1"/>
    <property type="molecule type" value="Genomic_DNA"/>
</dbReference>
<feature type="region of interest" description="Disordered" evidence="5">
    <location>
        <begin position="1525"/>
        <end position="1544"/>
    </location>
</feature>
<dbReference type="Proteomes" id="UP000542210">
    <property type="component" value="Unassembled WGS sequence"/>
</dbReference>
<dbReference type="PROSITE" id="PS00606">
    <property type="entry name" value="KS3_1"/>
    <property type="match status" value="1"/>
</dbReference>
<evidence type="ECO:0000313" key="9">
    <source>
        <dbReference type="EMBL" id="MBB4699104.1"/>
    </source>
</evidence>
<dbReference type="InterPro" id="IPR013968">
    <property type="entry name" value="PKS_KR"/>
</dbReference>
<dbReference type="Pfam" id="PF00109">
    <property type="entry name" value="ketoacyl-synt"/>
    <property type="match status" value="1"/>
</dbReference>
<dbReference type="Pfam" id="PF08659">
    <property type="entry name" value="KR"/>
    <property type="match status" value="1"/>
</dbReference>
<feature type="domain" description="PKS/mFAS DH" evidence="8">
    <location>
        <begin position="2134"/>
        <end position="2404"/>
    </location>
</feature>
<dbReference type="RefSeq" id="WP_184876402.1">
    <property type="nucleotide sequence ID" value="NZ_BOOV01000022.1"/>
</dbReference>
<dbReference type="GO" id="GO:0004315">
    <property type="term" value="F:3-oxoacyl-[acyl-carrier-protein] synthase activity"/>
    <property type="evidence" value="ECO:0007669"/>
    <property type="project" value="InterPro"/>
</dbReference>
<dbReference type="GO" id="GO:0006633">
    <property type="term" value="P:fatty acid biosynthetic process"/>
    <property type="evidence" value="ECO:0007669"/>
    <property type="project" value="InterPro"/>
</dbReference>
<feature type="region of interest" description="C-terminal hotdog fold" evidence="4">
    <location>
        <begin position="2269"/>
        <end position="2404"/>
    </location>
</feature>
<dbReference type="Gene3D" id="3.40.50.720">
    <property type="entry name" value="NAD(P)-binding Rossmann-like Domain"/>
    <property type="match status" value="1"/>
</dbReference>
<accession>A0A7W7D2H8</accession>
<dbReference type="InterPro" id="IPR036736">
    <property type="entry name" value="ACP-like_sf"/>
</dbReference>
<dbReference type="SUPFAM" id="SSF53474">
    <property type="entry name" value="alpha/beta-Hydrolases"/>
    <property type="match status" value="1"/>
</dbReference>
<dbReference type="InterPro" id="IPR057326">
    <property type="entry name" value="KR_dom"/>
</dbReference>
<dbReference type="InterPro" id="IPR049552">
    <property type="entry name" value="PKS_DH_N"/>
</dbReference>
<dbReference type="SMART" id="SM00827">
    <property type="entry name" value="PKS_AT"/>
    <property type="match status" value="1"/>
</dbReference>
<feature type="active site" description="Proton acceptor; for dehydratase activity" evidence="4">
    <location>
        <position position="2167"/>
    </location>
</feature>
<feature type="region of interest" description="Disordered" evidence="5">
    <location>
        <begin position="1442"/>
        <end position="1486"/>
    </location>
</feature>
<dbReference type="InterPro" id="IPR016035">
    <property type="entry name" value="Acyl_Trfase/lysoPLipase"/>
</dbReference>
<dbReference type="InterPro" id="IPR014031">
    <property type="entry name" value="Ketoacyl_synth_C"/>
</dbReference>
<dbReference type="InterPro" id="IPR036291">
    <property type="entry name" value="NAD(P)-bd_dom_sf"/>
</dbReference>
<dbReference type="Gene3D" id="3.40.47.10">
    <property type="match status" value="1"/>
</dbReference>
<dbReference type="Gene3D" id="3.10.129.110">
    <property type="entry name" value="Polyketide synthase dehydratase"/>
    <property type="match status" value="1"/>
</dbReference>
<dbReference type="InterPro" id="IPR018201">
    <property type="entry name" value="Ketoacyl_synth_AS"/>
</dbReference>
<dbReference type="PANTHER" id="PTHR43074:SF1">
    <property type="entry name" value="BETA-KETOACYL SYNTHASE FAMILY PROTEIN-RELATED"/>
    <property type="match status" value="1"/>
</dbReference>
<dbReference type="InterPro" id="IPR049551">
    <property type="entry name" value="PKS_DH_C"/>
</dbReference>
<dbReference type="InterPro" id="IPR016039">
    <property type="entry name" value="Thiolase-like"/>
</dbReference>
<dbReference type="CDD" id="cd08953">
    <property type="entry name" value="KR_2_SDR_x"/>
    <property type="match status" value="1"/>
</dbReference>
<dbReference type="PANTHER" id="PTHR43074">
    <property type="entry name" value="OMEGA-3 POLYUNSATURATED FATTY ACID SYNTHASE PFAB-RELATED"/>
    <property type="match status" value="1"/>
</dbReference>
<dbReference type="InterPro" id="IPR004432">
    <property type="entry name" value="Omega_3_polyunsat_FA_synth"/>
</dbReference>
<feature type="active site" description="Proton donor; for dehydratase activity" evidence="4">
    <location>
        <position position="2322"/>
    </location>
</feature>
<dbReference type="PROSITE" id="PS50075">
    <property type="entry name" value="CARRIER"/>
    <property type="match status" value="1"/>
</dbReference>
<dbReference type="Pfam" id="PF21089">
    <property type="entry name" value="PKS_DH_N"/>
    <property type="match status" value="1"/>
</dbReference>
<dbReference type="Gene3D" id="3.40.50.1820">
    <property type="entry name" value="alpha/beta hydrolase"/>
    <property type="match status" value="1"/>
</dbReference>
<dbReference type="NCBIfam" id="TIGR02813">
    <property type="entry name" value="omega_3_PfaA"/>
    <property type="match status" value="1"/>
</dbReference>
<evidence type="ECO:0000256" key="5">
    <source>
        <dbReference type="SAM" id="MobiDB-lite"/>
    </source>
</evidence>
<reference evidence="9 10" key="1">
    <citation type="submission" date="2020-08" db="EMBL/GenBank/DDBJ databases">
        <title>Sequencing the genomes of 1000 actinobacteria strains.</title>
        <authorList>
            <person name="Klenk H.-P."/>
        </authorList>
    </citation>
    <scope>NUCLEOTIDE SEQUENCE [LARGE SCALE GENOMIC DNA]</scope>
    <source>
        <strain evidence="9 10">DSM 45784</strain>
    </source>
</reference>
<dbReference type="PROSITE" id="PS52004">
    <property type="entry name" value="KS3_2"/>
    <property type="match status" value="1"/>
</dbReference>
<feature type="region of interest" description="N-terminal hotdog fold" evidence="4">
    <location>
        <begin position="2134"/>
        <end position="2257"/>
    </location>
</feature>
<keyword evidence="1" id="KW-0596">Phosphopantetheine</keyword>
<evidence type="ECO:0000313" key="10">
    <source>
        <dbReference type="Proteomes" id="UP000542210"/>
    </source>
</evidence>
<sequence length="2404" mass="249802">MRRPDRKPARTVTRVGSAPEGAPPVILVHPGALPATVYADLAAALSPGAALHVVNLEHVPEYFEAALRGGAPATSIPALAERVAADLRGQGLTSGRWCLAGWSFGGVVALELAGLLEKRERPCALLALDSIAPVPEYTRLDGDLDDAGALRWFAMYLGARRGVAVPVDGPLPNDREKGLREVLDRARAAGALRPDTTLPGLRKVLDTYLQGLVRNNRLAVAYEPRRSPVPVVLVRPEHGLLDVPDPLGWGGLAGDLTVLGCPGDHYTMLHDREAVDRIAGAALDLLDDRVAAGPPAAGIATLSTGTDRVMDSDNNSPTRTGDTPIAIVGLGALFPRSGDLREFWGNVVDAVDCIEDVPETHWRVEDHYDPDPKAPDKTYAKRGGFIPTVPFNPLEFGLPPNTLEVTDVLQLLSLVVAKQTLADAGAPGSQWYKPERTGVVLGITGANSLTQPLATRLQTPVLKEVVRSCGLTERDAEEIAAKFVKAFAPWEEHSFPGMLGNVVAGRVANRFDLGGTNCTVDAACASSLAAVHMAAAELISGRADLMLTGGCDAENTILMYLCFSKTPAFSKAGAIRPFDETADGTLIGEGLGMLALKRLADAERDGDRVYAVLRGIGTSSDGRYKSIYAPRKEGQMVALRRAYEDAGFGPEQVGLVECHGTGTPVGDLTEVGALREVFAAAGAGREAVALGSVKSQIGHTKAAAGAAGMIKTSLALYHKLLPPTINVTEPRGAMEFGSSPFYVNTSTRPWITEPERPLRRAAVSSFGFGGTNFHCVLEEHDPSGAALTVLHRTSRVHLWHGADPGALLKAVEEDPAGLDDTAPVPAGHARLAVVARDEAELDRLRGQACARLAEDPSVEAFELPGGAFYRRAAAVPGKVGALFAGQGSQYVSMAAEAALAVPPVRAAFDAAAACFAGAEPLGRVVFPPPAFDEDGRRRQEEALRRTDYAQPAIGAVSAGQYTFLKELGFAAEGALGHSFGEVTALWAAGSLGTEQFFRLARERGAAMAARGEAGDPGTMAAVSAGLPEVERLLDGHPDVVVCNVNAPDQIVVGGGRDAVAAFVGACAAAGVGASPLPVAAAFHTRYVTHAVERFGEAVASAVVAPPAITVYADTEGATYGADTGENARVLVQQLAGPVGFAPRVEQMYRDGFRVFVEFGPKKVLTGLVRRILADRPDVVALSADAGPGRDSDHALKQLAARLAVLGLPLAGFNRYTATAAEPPHSEGMTIQLNGVNYVPEARRHEYREALENGYTVETSAEDAATEPAPATGQTNGHAGNDHAANGHGTNGHSANGHGTNGHSANGHGSNGHGSNGHNGNGHAVPGGAPSVGAIAASHLAMHGEYLHSQLRLSERLTNLVEEGSRQDAGPSENTIAGITAVTEHSLAIGQSHVWASEVLRSFAQLETTMIAPDRAAGGDLPGPSLPQAVAPSYELRAIGSRPGAWPQETEAGGQTAYNGHNGQNGNGRNGYGTNGHGANGHQGHEGHAATLAPAAPVAFAEAPVQAPAPAPAAPAPVVETAPVTTAPAPVTTSPAPVAAAPAPAPAPAQADAATVQATLLSIVAEKTGYPTDMLDPSMDVEADLGIDSIKRVEIMGALRESFPGSPSVSPERLAELRTLEDIVQFIAGAAAEPTGAEVVNGPKAERLPRIDRWQAGLTRLPVPDRQEDAYRDAPLALVTGAGGPLADAVAARLRSAGWRTAGPGAVPEDGLDLVLYLAPERVDGTPAALAALRETAMLARDTQRPLESTAGRSAFVTVSRLDGRLGVTPSAGPAGDDGLATVALGGVSGLVKTLAIEAPTVFCRAIDVEAGVPDGRVAEIVLAELYDPRAGLREVGHTADGARWTTTLTGEGPRTAPIAPPGEGDLLVVTGGGRGVTAACVVELARRHGTGLLLLGRTPLADEPEWAREVPLDRLKAAIAAALKAGGAKVTPRDVEPRFQELKAQREIRTTLALVAEAGASATYVPVDVTDPAAVRAALAPYRDRVAGVVHGAGVLADQLIVDKRPQDVDRVLGTKLAGLAGVLAALDPDRLRHVVLFSSVAGFFGNQGQADYAMANEALNRVASRLRGAHPGARVTSINWGAWDGGMVTPELARLFAERGVDLIPLETGAWMFAEQFDAERAGDLVCVIGPDKPLSEAEPPALPADGVTVTRDLGTLAGEPVLASHWIGDRPVLPATVALGGILATAREATGTRSAAARDFTVLKGVVFGAEAPDALRFTLTPDGEGTRVEVRDETGRPRYRAVVESAVPAPARVGGLPALDAGEDCAAYSDGTLFHGEVLRGLRRVLDPGRRMVLRAELPRTPFAAGAYGTGDYDPVLADLLLQAVLVWARRHTGQASLPAGVGRAEVHAPIPAGEPFLIVVDEATVSGPLVRCTVTACDGEGRVLTRFTGVQAICRDGGAQ</sequence>
<evidence type="ECO:0000256" key="2">
    <source>
        <dbReference type="ARBA" id="ARBA00022553"/>
    </source>
</evidence>
<dbReference type="SUPFAM" id="SSF55048">
    <property type="entry name" value="Probable ACP-binding domain of malonyl-CoA ACP transacylase"/>
    <property type="match status" value="1"/>
</dbReference>
<dbReference type="Gene3D" id="3.30.70.250">
    <property type="entry name" value="Malonyl-CoA ACP transacylase, ACP-binding"/>
    <property type="match status" value="1"/>
</dbReference>
<organism evidence="9 10">
    <name type="scientific">Sphaerisporangium siamense</name>
    <dbReference type="NCBI Taxonomy" id="795645"/>
    <lineage>
        <taxon>Bacteria</taxon>
        <taxon>Bacillati</taxon>
        <taxon>Actinomycetota</taxon>
        <taxon>Actinomycetes</taxon>
        <taxon>Streptosporangiales</taxon>
        <taxon>Streptosporangiaceae</taxon>
        <taxon>Sphaerisporangium</taxon>
    </lineage>
</organism>
<gene>
    <name evidence="9" type="ORF">BJ982_000648</name>
</gene>
<dbReference type="Pfam" id="PF14765">
    <property type="entry name" value="PS-DH"/>
    <property type="match status" value="1"/>
</dbReference>
<dbReference type="InterPro" id="IPR001227">
    <property type="entry name" value="Ac_transferase_dom_sf"/>
</dbReference>
<dbReference type="InterPro" id="IPR014043">
    <property type="entry name" value="Acyl_transferase_dom"/>
</dbReference>
<dbReference type="Gene3D" id="3.40.366.10">
    <property type="entry name" value="Malonyl-Coenzyme A Acyl Carrier Protein, domain 2"/>
    <property type="match status" value="1"/>
</dbReference>
<dbReference type="SUPFAM" id="SSF52151">
    <property type="entry name" value="FabD/lysophospholipase-like"/>
    <property type="match status" value="1"/>
</dbReference>
<dbReference type="Gene3D" id="1.10.1200.10">
    <property type="entry name" value="ACP-like"/>
    <property type="match status" value="1"/>
</dbReference>
<dbReference type="SMART" id="SM00822">
    <property type="entry name" value="PKS_KR"/>
    <property type="match status" value="1"/>
</dbReference>
<dbReference type="InterPro" id="IPR009081">
    <property type="entry name" value="PP-bd_ACP"/>
</dbReference>
<dbReference type="CDD" id="cd00833">
    <property type="entry name" value="PKS"/>
    <property type="match status" value="1"/>
</dbReference>
<feature type="compositionally biased region" description="Gly residues" evidence="5">
    <location>
        <begin position="1462"/>
        <end position="1480"/>
    </location>
</feature>
<dbReference type="InterPro" id="IPR001031">
    <property type="entry name" value="Thioesterase"/>
</dbReference>
<dbReference type="Pfam" id="PF02801">
    <property type="entry name" value="Ketoacyl-synt_C"/>
    <property type="match status" value="1"/>
</dbReference>
<keyword evidence="2" id="KW-0597">Phosphoprotein</keyword>
<feature type="compositionally biased region" description="Low complexity" evidence="5">
    <location>
        <begin position="1294"/>
        <end position="1307"/>
    </location>
</feature>
<evidence type="ECO:0000256" key="3">
    <source>
        <dbReference type="ARBA" id="ARBA00022679"/>
    </source>
</evidence>
<evidence type="ECO:0000259" key="6">
    <source>
        <dbReference type="PROSITE" id="PS50075"/>
    </source>
</evidence>